<reference evidence="2 3" key="1">
    <citation type="submission" date="2024-04" db="EMBL/GenBank/DDBJ databases">
        <authorList>
            <person name="Fracassetti M."/>
        </authorList>
    </citation>
    <scope>NUCLEOTIDE SEQUENCE [LARGE SCALE GENOMIC DNA]</scope>
</reference>
<accession>A0AAV2DT76</accession>
<dbReference type="Proteomes" id="UP001497516">
    <property type="component" value="Chromosome 3"/>
</dbReference>
<evidence type="ECO:0000313" key="2">
    <source>
        <dbReference type="EMBL" id="CAL1376610.1"/>
    </source>
</evidence>
<feature type="compositionally biased region" description="Polar residues" evidence="1">
    <location>
        <begin position="8"/>
        <end position="23"/>
    </location>
</feature>
<protein>
    <submittedName>
        <fullName evidence="2">Uncharacterized protein</fullName>
    </submittedName>
</protein>
<name>A0AAV2DT76_9ROSI</name>
<keyword evidence="3" id="KW-1185">Reference proteome</keyword>
<feature type="region of interest" description="Disordered" evidence="1">
    <location>
        <begin position="1"/>
        <end position="32"/>
    </location>
</feature>
<gene>
    <name evidence="2" type="ORF">LTRI10_LOCUS18329</name>
</gene>
<dbReference type="EMBL" id="OZ034816">
    <property type="protein sequence ID" value="CAL1376610.1"/>
    <property type="molecule type" value="Genomic_DNA"/>
</dbReference>
<sequence>MRHFSSLLCLSTNPKSESASQQARPGKATTRHGERFRQLRRFIFGRPVRICTMAIPFSDRLVTLCTAANGEDGVEAMGRSPRRRC</sequence>
<evidence type="ECO:0000313" key="3">
    <source>
        <dbReference type="Proteomes" id="UP001497516"/>
    </source>
</evidence>
<evidence type="ECO:0000256" key="1">
    <source>
        <dbReference type="SAM" id="MobiDB-lite"/>
    </source>
</evidence>
<proteinExistence type="predicted"/>
<organism evidence="2 3">
    <name type="scientific">Linum trigynum</name>
    <dbReference type="NCBI Taxonomy" id="586398"/>
    <lineage>
        <taxon>Eukaryota</taxon>
        <taxon>Viridiplantae</taxon>
        <taxon>Streptophyta</taxon>
        <taxon>Embryophyta</taxon>
        <taxon>Tracheophyta</taxon>
        <taxon>Spermatophyta</taxon>
        <taxon>Magnoliopsida</taxon>
        <taxon>eudicotyledons</taxon>
        <taxon>Gunneridae</taxon>
        <taxon>Pentapetalae</taxon>
        <taxon>rosids</taxon>
        <taxon>fabids</taxon>
        <taxon>Malpighiales</taxon>
        <taxon>Linaceae</taxon>
        <taxon>Linum</taxon>
    </lineage>
</organism>
<dbReference type="AlphaFoldDB" id="A0AAV2DT76"/>